<name>A0ABX5Z8J1_9MICO</name>
<gene>
    <name evidence="1" type="ORF">FV141_04870</name>
</gene>
<dbReference type="InterPro" id="IPR019587">
    <property type="entry name" value="Polyketide_cyclase/dehydratase"/>
</dbReference>
<dbReference type="SUPFAM" id="SSF55961">
    <property type="entry name" value="Bet v1-like"/>
    <property type="match status" value="1"/>
</dbReference>
<dbReference type="Pfam" id="PF10604">
    <property type="entry name" value="Polyketide_cyc2"/>
    <property type="match status" value="1"/>
</dbReference>
<evidence type="ECO:0000313" key="1">
    <source>
        <dbReference type="EMBL" id="QEH92928.1"/>
    </source>
</evidence>
<proteinExistence type="predicted"/>
<dbReference type="Proteomes" id="UP000323565">
    <property type="component" value="Chromosome"/>
</dbReference>
<dbReference type="CDD" id="cd07812">
    <property type="entry name" value="SRPBCC"/>
    <property type="match status" value="1"/>
</dbReference>
<organism evidence="1 2">
    <name type="scientific">Dermacoccus abyssi</name>
    <dbReference type="NCBI Taxonomy" id="322596"/>
    <lineage>
        <taxon>Bacteria</taxon>
        <taxon>Bacillati</taxon>
        <taxon>Actinomycetota</taxon>
        <taxon>Actinomycetes</taxon>
        <taxon>Micrococcales</taxon>
        <taxon>Dermacoccaceae</taxon>
        <taxon>Dermacoccus</taxon>
    </lineage>
</organism>
<dbReference type="Gene3D" id="3.30.530.20">
    <property type="match status" value="1"/>
</dbReference>
<evidence type="ECO:0000313" key="2">
    <source>
        <dbReference type="Proteomes" id="UP000323565"/>
    </source>
</evidence>
<keyword evidence="2" id="KW-1185">Reference proteome</keyword>
<protein>
    <submittedName>
        <fullName evidence="1">SRPBCC family protein</fullName>
    </submittedName>
</protein>
<dbReference type="InterPro" id="IPR023393">
    <property type="entry name" value="START-like_dom_sf"/>
</dbReference>
<reference evidence="1 2" key="1">
    <citation type="submission" date="2019-08" db="EMBL/GenBank/DDBJ databases">
        <title>Dermacoccus abyssi strain HZAU 226, whole genome Nanopore sequencing project.</title>
        <authorList>
            <person name="Guo A."/>
            <person name="Zhang X."/>
            <person name="Ruan Y."/>
            <person name="Liu W."/>
            <person name="Chen Q."/>
            <person name="Gu L."/>
        </authorList>
    </citation>
    <scope>NUCLEOTIDE SEQUENCE [LARGE SCALE GENOMIC DNA]</scope>
    <source>
        <strain evidence="1 2">HZAU 226</strain>
    </source>
</reference>
<accession>A0ABX5Z8J1</accession>
<sequence>MTYELSDDVFIDATPEAVYAVISDVTRTGEWSEQCRRVEWENDARGVGARFTGHNETPEREWTTTSQVAVADPAVEFAWDVVPAEVRWSYPMEREGDGTRLTHSTTFTEQSERTFAERFGDDAQAQAEKRRLAAREGIGATLARIKDIVEAGSAR</sequence>
<dbReference type="EMBL" id="CP043031">
    <property type="protein sequence ID" value="QEH92928.1"/>
    <property type="molecule type" value="Genomic_DNA"/>
</dbReference>